<protein>
    <submittedName>
        <fullName evidence="8">YicC/YloC family endoribonuclease</fullName>
        <ecNumber evidence="8">3.1.-.-</ecNumber>
    </submittedName>
</protein>
<evidence type="ECO:0000259" key="6">
    <source>
        <dbReference type="Pfam" id="PF03755"/>
    </source>
</evidence>
<evidence type="ECO:0000256" key="3">
    <source>
        <dbReference type="ARBA" id="ARBA00022759"/>
    </source>
</evidence>
<dbReference type="EMBL" id="JBHTLQ010000012">
    <property type="protein sequence ID" value="MFD1190350.1"/>
    <property type="molecule type" value="Genomic_DNA"/>
</dbReference>
<evidence type="ECO:0000259" key="7">
    <source>
        <dbReference type="Pfam" id="PF08340"/>
    </source>
</evidence>
<comment type="cofactor">
    <cofactor evidence="1">
        <name>a divalent metal cation</name>
        <dbReference type="ChEBI" id="CHEBI:60240"/>
    </cofactor>
</comment>
<dbReference type="GO" id="GO:0016787">
    <property type="term" value="F:hydrolase activity"/>
    <property type="evidence" value="ECO:0007669"/>
    <property type="project" value="UniProtKB-KW"/>
</dbReference>
<accession>A0ABW3T0D8</accession>
<evidence type="ECO:0000313" key="9">
    <source>
        <dbReference type="Proteomes" id="UP001597216"/>
    </source>
</evidence>
<dbReference type="InterPro" id="IPR005229">
    <property type="entry name" value="YicC/YloC-like"/>
</dbReference>
<dbReference type="EC" id="3.1.-.-" evidence="8"/>
<dbReference type="RefSeq" id="WP_377353114.1">
    <property type="nucleotide sequence ID" value="NZ_JBHTLQ010000012.1"/>
</dbReference>
<comment type="similarity">
    <text evidence="5">Belongs to the YicC/YloC family.</text>
</comment>
<dbReference type="InterPro" id="IPR013551">
    <property type="entry name" value="YicC-like_C"/>
</dbReference>
<evidence type="ECO:0000256" key="2">
    <source>
        <dbReference type="ARBA" id="ARBA00022722"/>
    </source>
</evidence>
<dbReference type="Pfam" id="PF08340">
    <property type="entry name" value="YicC-like_C"/>
    <property type="match status" value="1"/>
</dbReference>
<dbReference type="NCBIfam" id="TIGR00255">
    <property type="entry name" value="YicC/YloC family endoribonuclease"/>
    <property type="match status" value="1"/>
</dbReference>
<evidence type="ECO:0000256" key="1">
    <source>
        <dbReference type="ARBA" id="ARBA00001968"/>
    </source>
</evidence>
<organism evidence="8 9">
    <name type="scientific">Phenylobacterium conjunctum</name>
    <dbReference type="NCBI Taxonomy" id="1298959"/>
    <lineage>
        <taxon>Bacteria</taxon>
        <taxon>Pseudomonadati</taxon>
        <taxon>Pseudomonadota</taxon>
        <taxon>Alphaproteobacteria</taxon>
        <taxon>Caulobacterales</taxon>
        <taxon>Caulobacteraceae</taxon>
        <taxon>Phenylobacterium</taxon>
    </lineage>
</organism>
<dbReference type="Proteomes" id="UP001597216">
    <property type="component" value="Unassembled WGS sequence"/>
</dbReference>
<keyword evidence="9" id="KW-1185">Reference proteome</keyword>
<feature type="domain" description="Endoribonuclease YicC-like C-terminal" evidence="7">
    <location>
        <begin position="184"/>
        <end position="294"/>
    </location>
</feature>
<evidence type="ECO:0000313" key="8">
    <source>
        <dbReference type="EMBL" id="MFD1190350.1"/>
    </source>
</evidence>
<feature type="domain" description="Endoribonuclease YicC-like N-terminal" evidence="6">
    <location>
        <begin position="5"/>
        <end position="157"/>
    </location>
</feature>
<keyword evidence="3" id="KW-0255">Endonuclease</keyword>
<sequence>MALSGMTGFGRAEGALGDWTWAVEARSVNGRNLEVRFRGPPGFDGLDRAAREGAQSRFQRGQVTVGVTAKRAEGAGAVRINIDQLERYLAAGAPYLADGRAAPPRLDGLLALRGVIEADAGADDPEALAALEAAMSGSLAIALDGLLAARREEGAQLMGVLGGLVDRIAALVTDAEGVAAGQPMAIKDRFARRMGELAGDSALVADRIVVEAAALAVKADVREELDRLAGHIAAARTLLASDAAAGRRLDFLTQEFMRETNTLCSKSALPTLTAVGLELKAVVEQFREQVQNVE</sequence>
<keyword evidence="2" id="KW-0540">Nuclease</keyword>
<dbReference type="PANTHER" id="PTHR30636">
    <property type="entry name" value="UPF0701 PROTEIN YICC"/>
    <property type="match status" value="1"/>
</dbReference>
<dbReference type="InterPro" id="IPR013527">
    <property type="entry name" value="YicC-like_N"/>
</dbReference>
<dbReference type="Pfam" id="PF03755">
    <property type="entry name" value="YicC-like_N"/>
    <property type="match status" value="1"/>
</dbReference>
<proteinExistence type="inferred from homology"/>
<dbReference type="PANTHER" id="PTHR30636:SF3">
    <property type="entry name" value="UPF0701 PROTEIN YICC"/>
    <property type="match status" value="1"/>
</dbReference>
<evidence type="ECO:0000256" key="4">
    <source>
        <dbReference type="ARBA" id="ARBA00022801"/>
    </source>
</evidence>
<reference evidence="9" key="1">
    <citation type="journal article" date="2019" name="Int. J. Syst. Evol. Microbiol.">
        <title>The Global Catalogue of Microorganisms (GCM) 10K type strain sequencing project: providing services to taxonomists for standard genome sequencing and annotation.</title>
        <authorList>
            <consortium name="The Broad Institute Genomics Platform"/>
            <consortium name="The Broad Institute Genome Sequencing Center for Infectious Disease"/>
            <person name="Wu L."/>
            <person name="Ma J."/>
        </authorList>
    </citation>
    <scope>NUCLEOTIDE SEQUENCE [LARGE SCALE GENOMIC DNA]</scope>
    <source>
        <strain evidence="9">CCUG 55074</strain>
    </source>
</reference>
<gene>
    <name evidence="8" type="ORF">ACFQ27_07140</name>
</gene>
<comment type="caution">
    <text evidence="8">The sequence shown here is derived from an EMBL/GenBank/DDBJ whole genome shotgun (WGS) entry which is preliminary data.</text>
</comment>
<evidence type="ECO:0000256" key="5">
    <source>
        <dbReference type="ARBA" id="ARBA00035648"/>
    </source>
</evidence>
<keyword evidence="4 8" id="KW-0378">Hydrolase</keyword>
<name>A0ABW3T0D8_9CAUL</name>